<evidence type="ECO:0000313" key="6">
    <source>
        <dbReference type="Proteomes" id="UP000663832"/>
    </source>
</evidence>
<gene>
    <name evidence="3" type="ORF">BJG266_LOCUS17936</name>
    <name evidence="4" type="ORF">QVE165_LOCUS29309</name>
    <name evidence="5" type="ORF">QVE165_LOCUS32319</name>
</gene>
<accession>A0A815B5X7</accession>
<dbReference type="InterPro" id="IPR029071">
    <property type="entry name" value="Ubiquitin-like_domsf"/>
</dbReference>
<protein>
    <recommendedName>
        <fullName evidence="2">Ubiquitin-like domain-containing protein</fullName>
    </recommendedName>
</protein>
<dbReference type="AlphaFoldDB" id="A0A815B5X7"/>
<feature type="domain" description="Ubiquitin-like" evidence="2">
    <location>
        <begin position="233"/>
        <end position="308"/>
    </location>
</feature>
<dbReference type="Proteomes" id="UP000663877">
    <property type="component" value="Unassembled WGS sequence"/>
</dbReference>
<name>A0A815B5X7_9BILA</name>
<dbReference type="InterPro" id="IPR000626">
    <property type="entry name" value="Ubiquitin-like_dom"/>
</dbReference>
<keyword evidence="6" id="KW-1185">Reference proteome</keyword>
<evidence type="ECO:0000313" key="5">
    <source>
        <dbReference type="EMBL" id="CAF1320594.1"/>
    </source>
</evidence>
<keyword evidence="1" id="KW-0175">Coiled coil</keyword>
<evidence type="ECO:0000259" key="2">
    <source>
        <dbReference type="PROSITE" id="PS50053"/>
    </source>
</evidence>
<dbReference type="PANTHER" id="PTHR10666">
    <property type="entry name" value="UBIQUITIN"/>
    <property type="match status" value="1"/>
</dbReference>
<dbReference type="Proteomes" id="UP000663832">
    <property type="component" value="Unassembled WGS sequence"/>
</dbReference>
<dbReference type="Gene3D" id="3.10.20.90">
    <property type="entry name" value="Phosphatidylinositol 3-kinase Catalytic Subunit, Chain A, domain 1"/>
    <property type="match status" value="1"/>
</dbReference>
<dbReference type="PROSITE" id="PS50053">
    <property type="entry name" value="UBIQUITIN_2"/>
    <property type="match status" value="1"/>
</dbReference>
<dbReference type="EMBL" id="CAJNOM010000285">
    <property type="protein sequence ID" value="CAF1320594.1"/>
    <property type="molecule type" value="Genomic_DNA"/>
</dbReference>
<sequence>MANAAVISKKPSSFIYENLVSQVQSIQNQIMEMENIISSQLEKEKKIQNELKSRSFIFIDPYGNRTTNIYMDHESINKILRDYKKNYVPKYLQQWIQIGTKNDDIISPLSESRLKSTVSQYENGYEFVSYGEISVFIGIHEKFWPQSIVINMLLMDNIDKIKMKIKQQRRFPDFELESCIIDPNKRPNKTNWKEGAILKPEETVMSSQLYQNNCIILAKVIDNKFDSDSSYDFGLFVKTLTGKTMILNVNSQMNMLTIKELIQNVEGIPPDQQRLKFYGKKLEDHKTLSDYNISEKSTLHLILELRGGMYHFTSGRQDFRCLPYESMNAIQNVLTFKFQDMHNIQELSPSDLQNSILQAKTIMSTLYSKTRGIYTIDNITQLKNIILPIPNDNEDNGDDEHNTLKHLLIKEEQLRLSSQTQQLLSSIQDRTDIDWMDIIDQLQTQLIKETIGQDATESEIQHGLNILRSAHELYSNDAEFHNLSLYVRHNRARQGHFRVGDEAIDIELLNLNNEFVSLFSYSRSPCHSNKPLLIIGGSYT</sequence>
<dbReference type="OrthoDB" id="10010538at2759"/>
<proteinExistence type="predicted"/>
<organism evidence="4 6">
    <name type="scientific">Adineta steineri</name>
    <dbReference type="NCBI Taxonomy" id="433720"/>
    <lineage>
        <taxon>Eukaryota</taxon>
        <taxon>Metazoa</taxon>
        <taxon>Spiralia</taxon>
        <taxon>Gnathifera</taxon>
        <taxon>Rotifera</taxon>
        <taxon>Eurotatoria</taxon>
        <taxon>Bdelloidea</taxon>
        <taxon>Adinetida</taxon>
        <taxon>Adinetidae</taxon>
        <taxon>Adineta</taxon>
    </lineage>
</organism>
<comment type="caution">
    <text evidence="4">The sequence shown here is derived from an EMBL/GenBank/DDBJ whole genome shotgun (WGS) entry which is preliminary data.</text>
</comment>
<dbReference type="FunFam" id="3.10.20.90:FF:000222">
    <property type="entry name" value="Polyubiquitin 5"/>
    <property type="match status" value="1"/>
</dbReference>
<evidence type="ECO:0000256" key="1">
    <source>
        <dbReference type="SAM" id="Coils"/>
    </source>
</evidence>
<dbReference type="SUPFAM" id="SSF54236">
    <property type="entry name" value="Ubiquitin-like"/>
    <property type="match status" value="1"/>
</dbReference>
<feature type="coiled-coil region" evidence="1">
    <location>
        <begin position="16"/>
        <end position="43"/>
    </location>
</feature>
<reference evidence="4" key="1">
    <citation type="submission" date="2021-02" db="EMBL/GenBank/DDBJ databases">
        <authorList>
            <person name="Nowell W R."/>
        </authorList>
    </citation>
    <scope>NUCLEOTIDE SEQUENCE</scope>
</reference>
<dbReference type="PRINTS" id="PR00348">
    <property type="entry name" value="UBIQUITIN"/>
</dbReference>
<dbReference type="InterPro" id="IPR050158">
    <property type="entry name" value="Ubiquitin_ubiquitin-like"/>
</dbReference>
<dbReference type="SMART" id="SM00213">
    <property type="entry name" value="UBQ"/>
    <property type="match status" value="1"/>
</dbReference>
<evidence type="ECO:0000313" key="3">
    <source>
        <dbReference type="EMBL" id="CAF1038580.1"/>
    </source>
</evidence>
<dbReference type="EMBL" id="CAJNOM010000234">
    <property type="protein sequence ID" value="CAF1265793.1"/>
    <property type="molecule type" value="Genomic_DNA"/>
</dbReference>
<dbReference type="Pfam" id="PF00240">
    <property type="entry name" value="ubiquitin"/>
    <property type="match status" value="1"/>
</dbReference>
<dbReference type="EMBL" id="CAJNOI010000089">
    <property type="protein sequence ID" value="CAF1038580.1"/>
    <property type="molecule type" value="Genomic_DNA"/>
</dbReference>
<dbReference type="InterPro" id="IPR019956">
    <property type="entry name" value="Ubiquitin_dom"/>
</dbReference>
<evidence type="ECO:0000313" key="4">
    <source>
        <dbReference type="EMBL" id="CAF1265793.1"/>
    </source>
</evidence>